<protein>
    <recommendedName>
        <fullName evidence="3">Iron-only hydrogenase system regulator</fullName>
    </recommendedName>
</protein>
<evidence type="ECO:0008006" key="3">
    <source>
        <dbReference type="Google" id="ProtNLM"/>
    </source>
</evidence>
<accession>A0ABT4CWN1</accession>
<reference evidence="1" key="1">
    <citation type="submission" date="2022-12" db="EMBL/GenBank/DDBJ databases">
        <authorList>
            <person name="Wang J."/>
        </authorList>
    </citation>
    <scope>NUCLEOTIDE SEQUENCE</scope>
    <source>
        <strain evidence="1">HY-45-18</strain>
    </source>
</reference>
<evidence type="ECO:0000313" key="1">
    <source>
        <dbReference type="EMBL" id="MCY6483403.1"/>
    </source>
</evidence>
<dbReference type="SUPFAM" id="SSF55021">
    <property type="entry name" value="ACT-like"/>
    <property type="match status" value="1"/>
</dbReference>
<dbReference type="InterPro" id="IPR027271">
    <property type="entry name" value="Acetolactate_synth/TF_NikR_C"/>
</dbReference>
<comment type="caution">
    <text evidence="1">The sequence shown here is derived from an EMBL/GenBank/DDBJ whole genome shotgun (WGS) entry which is preliminary data.</text>
</comment>
<dbReference type="Gene3D" id="3.30.70.1150">
    <property type="entry name" value="ACT-like. Chain A, domain 2"/>
    <property type="match status" value="1"/>
</dbReference>
<gene>
    <name evidence="1" type="ORF">OW763_03405</name>
</gene>
<dbReference type="EMBL" id="JAPQER010000001">
    <property type="protein sequence ID" value="MCY6483403.1"/>
    <property type="molecule type" value="Genomic_DNA"/>
</dbReference>
<keyword evidence="2" id="KW-1185">Reference proteome</keyword>
<sequence>MKETIMAITIEPRNANAPEVQQILTKHGCIIKTRVGLHDISDNTCSQRGLILLHICEKEDESEELKEDLSAVDGVKVNTMVI</sequence>
<proteinExistence type="predicted"/>
<dbReference type="InterPro" id="IPR045865">
    <property type="entry name" value="ACT-like_dom_sf"/>
</dbReference>
<dbReference type="RefSeq" id="WP_268039651.1">
    <property type="nucleotide sequence ID" value="NZ_JAPQER010000001.1"/>
</dbReference>
<evidence type="ECO:0000313" key="2">
    <source>
        <dbReference type="Proteomes" id="UP001078443"/>
    </source>
</evidence>
<organism evidence="1 2">
    <name type="scientific">Clostridium aestuarii</name>
    <dbReference type="NCBI Taxonomy" id="338193"/>
    <lineage>
        <taxon>Bacteria</taxon>
        <taxon>Bacillati</taxon>
        <taxon>Bacillota</taxon>
        <taxon>Clostridia</taxon>
        <taxon>Eubacteriales</taxon>
        <taxon>Clostridiaceae</taxon>
        <taxon>Clostridium</taxon>
    </lineage>
</organism>
<dbReference type="Proteomes" id="UP001078443">
    <property type="component" value="Unassembled WGS sequence"/>
</dbReference>
<name>A0ABT4CWN1_9CLOT</name>